<dbReference type="GeneID" id="37196576"/>
<keyword evidence="2" id="KW-0560">Oxidoreductase</keyword>
<dbReference type="VEuPathDB" id="FungiDB:BO97DRAFT_358804"/>
<reference evidence="3 4" key="1">
    <citation type="submission" date="2018-02" db="EMBL/GenBank/DDBJ databases">
        <title>The genomes of Aspergillus section Nigri reveals drivers in fungal speciation.</title>
        <authorList>
            <consortium name="DOE Joint Genome Institute"/>
            <person name="Vesth T.C."/>
            <person name="Nybo J."/>
            <person name="Theobald S."/>
            <person name="Brandl J."/>
            <person name="Frisvad J.C."/>
            <person name="Nielsen K.F."/>
            <person name="Lyhne E.K."/>
            <person name="Kogle M.E."/>
            <person name="Kuo A."/>
            <person name="Riley R."/>
            <person name="Clum A."/>
            <person name="Nolan M."/>
            <person name="Lipzen A."/>
            <person name="Salamov A."/>
            <person name="Henrissat B."/>
            <person name="Wiebenga A."/>
            <person name="De vries R.P."/>
            <person name="Grigoriev I.V."/>
            <person name="Mortensen U.H."/>
            <person name="Andersen M.R."/>
            <person name="Baker S.E."/>
        </authorList>
    </citation>
    <scope>NUCLEOTIDE SEQUENCE [LARGE SCALE GENOMIC DNA]</scope>
    <source>
        <strain evidence="3 4">CBS 101889</strain>
    </source>
</reference>
<dbReference type="InterPro" id="IPR036291">
    <property type="entry name" value="NAD(P)-bd_dom_sf"/>
</dbReference>
<keyword evidence="4" id="KW-1185">Reference proteome</keyword>
<dbReference type="OrthoDB" id="37659at2759"/>
<gene>
    <name evidence="3" type="ORF">BO97DRAFT_358804</name>
</gene>
<accession>A0A395IG74</accession>
<dbReference type="SUPFAM" id="SSF51735">
    <property type="entry name" value="NAD(P)-binding Rossmann-fold domains"/>
    <property type="match status" value="1"/>
</dbReference>
<dbReference type="InterPro" id="IPR002347">
    <property type="entry name" value="SDR_fam"/>
</dbReference>
<feature type="non-terminal residue" evidence="3">
    <location>
        <position position="312"/>
    </location>
</feature>
<evidence type="ECO:0000256" key="2">
    <source>
        <dbReference type="ARBA" id="ARBA00023002"/>
    </source>
</evidence>
<sequence length="312" mass="33876">MSRYHPNHLTAESLQDKVILITGEHTLTQSKPGGANGIGASLVELICQHGAYACIGDVAVAAGEKLVQDVCATSSPSPPSTHPRAIFQKTDVTNYQSILDLFDIAYKTYGHIDHVVAAAGILEVGNWFDPALTLETVRESPPTAVLEVNLLGNLYVARIAAVYLRQNRAPHADRSLTLISSVAGFKETPGVPVYQATKHGILGLMRSLRMDLPAPAHQLRVNAVCPWMTETRMVEKLREGWKQARLPINSPLDVAVIVAGLVVDATLSGKSMYVEGGRAWEIEDNLDRLEPEWLGEEPSRSLAKGQEFLAEG</sequence>
<comment type="similarity">
    <text evidence="1">Belongs to the short-chain dehydrogenases/reductases (SDR) family.</text>
</comment>
<dbReference type="PRINTS" id="PR00081">
    <property type="entry name" value="GDHRDH"/>
</dbReference>
<evidence type="ECO:0000256" key="1">
    <source>
        <dbReference type="ARBA" id="ARBA00006484"/>
    </source>
</evidence>
<dbReference type="GO" id="GO:0016616">
    <property type="term" value="F:oxidoreductase activity, acting on the CH-OH group of donors, NAD or NADP as acceptor"/>
    <property type="evidence" value="ECO:0007669"/>
    <property type="project" value="TreeGrafter"/>
</dbReference>
<dbReference type="Pfam" id="PF00106">
    <property type="entry name" value="adh_short"/>
    <property type="match status" value="1"/>
</dbReference>
<dbReference type="EMBL" id="KZ824267">
    <property type="protein sequence ID" value="RAL17194.1"/>
    <property type="molecule type" value="Genomic_DNA"/>
</dbReference>
<dbReference type="GO" id="GO:0005737">
    <property type="term" value="C:cytoplasm"/>
    <property type="evidence" value="ECO:0007669"/>
    <property type="project" value="TreeGrafter"/>
</dbReference>
<evidence type="ECO:0000313" key="4">
    <source>
        <dbReference type="Proteomes" id="UP000248961"/>
    </source>
</evidence>
<organism evidence="3 4">
    <name type="scientific">Aspergillus homomorphus (strain CBS 101889)</name>
    <dbReference type="NCBI Taxonomy" id="1450537"/>
    <lineage>
        <taxon>Eukaryota</taxon>
        <taxon>Fungi</taxon>
        <taxon>Dikarya</taxon>
        <taxon>Ascomycota</taxon>
        <taxon>Pezizomycotina</taxon>
        <taxon>Eurotiomycetes</taxon>
        <taxon>Eurotiomycetidae</taxon>
        <taxon>Eurotiales</taxon>
        <taxon>Aspergillaceae</taxon>
        <taxon>Aspergillus</taxon>
        <taxon>Aspergillus subgen. Circumdati</taxon>
    </lineage>
</organism>
<dbReference type="PANTHER" id="PTHR44229">
    <property type="entry name" value="15-HYDROXYPROSTAGLANDIN DEHYDROGENASE [NAD(+)]"/>
    <property type="match status" value="1"/>
</dbReference>
<name>A0A395IG74_ASPHC</name>
<dbReference type="AlphaFoldDB" id="A0A395IG74"/>
<protein>
    <submittedName>
        <fullName evidence="3">Putative 3-hydroxyacyl-CoA dehydrogenase</fullName>
    </submittedName>
</protein>
<proteinExistence type="inferred from homology"/>
<dbReference type="Proteomes" id="UP000248961">
    <property type="component" value="Unassembled WGS sequence"/>
</dbReference>
<dbReference type="RefSeq" id="XP_025556348.1">
    <property type="nucleotide sequence ID" value="XM_025692287.1"/>
</dbReference>
<dbReference type="PANTHER" id="PTHR44229:SF4">
    <property type="entry name" value="15-HYDROXYPROSTAGLANDIN DEHYDROGENASE [NAD(+)]"/>
    <property type="match status" value="1"/>
</dbReference>
<evidence type="ECO:0000313" key="3">
    <source>
        <dbReference type="EMBL" id="RAL17194.1"/>
    </source>
</evidence>
<dbReference type="STRING" id="1450537.A0A395IG74"/>
<dbReference type="Gene3D" id="3.40.50.720">
    <property type="entry name" value="NAD(P)-binding Rossmann-like Domain"/>
    <property type="match status" value="1"/>
</dbReference>